<evidence type="ECO:0000313" key="5">
    <source>
        <dbReference type="EMBL" id="HIH08300.1"/>
    </source>
</evidence>
<dbReference type="Proteomes" id="UP000577419">
    <property type="component" value="Unassembled WGS sequence"/>
</dbReference>
<dbReference type="PANTHER" id="PTHR30337">
    <property type="entry name" value="COMPONENT OF ATP-DEPENDENT DSDNA EXONUCLEASE"/>
    <property type="match status" value="1"/>
</dbReference>
<dbReference type="SUPFAM" id="SSF56300">
    <property type="entry name" value="Metallo-dependent phosphatases"/>
    <property type="match status" value="1"/>
</dbReference>
<dbReference type="Gene3D" id="3.60.21.10">
    <property type="match status" value="1"/>
</dbReference>
<evidence type="ECO:0000313" key="6">
    <source>
        <dbReference type="Proteomes" id="UP000577419"/>
    </source>
</evidence>
<evidence type="ECO:0000256" key="3">
    <source>
        <dbReference type="ARBA" id="ARBA00022839"/>
    </source>
</evidence>
<dbReference type="PANTHER" id="PTHR30337:SF0">
    <property type="entry name" value="NUCLEASE SBCCD SUBUNIT D"/>
    <property type="match status" value="1"/>
</dbReference>
<evidence type="ECO:0000256" key="1">
    <source>
        <dbReference type="ARBA" id="ARBA00022722"/>
    </source>
</evidence>
<comment type="caution">
    <text evidence="5">The sequence shown here is derived from an EMBL/GenBank/DDBJ whole genome shotgun (WGS) entry which is preliminary data.</text>
</comment>
<dbReference type="Pfam" id="PF00149">
    <property type="entry name" value="Metallophos"/>
    <property type="match status" value="1"/>
</dbReference>
<dbReference type="GO" id="GO:0004527">
    <property type="term" value="F:exonuclease activity"/>
    <property type="evidence" value="ECO:0007669"/>
    <property type="project" value="UniProtKB-KW"/>
</dbReference>
<name>A0A7J4ITY6_9ARCH</name>
<organism evidence="5 6">
    <name type="scientific">Candidatus Iainarchaeum sp</name>
    <dbReference type="NCBI Taxonomy" id="3101447"/>
    <lineage>
        <taxon>Archaea</taxon>
        <taxon>Candidatus Iainarchaeota</taxon>
        <taxon>Candidatus Iainarchaeia</taxon>
        <taxon>Candidatus Iainarchaeales</taxon>
        <taxon>Candidatus Iainarchaeaceae</taxon>
        <taxon>Candidatus Iainarchaeum</taxon>
    </lineage>
</organism>
<accession>A0A7J4ITY6</accession>
<evidence type="ECO:0000256" key="2">
    <source>
        <dbReference type="ARBA" id="ARBA00022801"/>
    </source>
</evidence>
<keyword evidence="2" id="KW-0378">Hydrolase</keyword>
<evidence type="ECO:0000259" key="4">
    <source>
        <dbReference type="Pfam" id="PF00149"/>
    </source>
</evidence>
<gene>
    <name evidence="5" type="ORF">HA237_02945</name>
</gene>
<keyword evidence="3" id="KW-0269">Exonuclease</keyword>
<reference evidence="6" key="1">
    <citation type="journal article" date="2020" name="bioRxiv">
        <title>A rank-normalized archaeal taxonomy based on genome phylogeny resolves widespread incomplete and uneven classifications.</title>
        <authorList>
            <person name="Rinke C."/>
            <person name="Chuvochina M."/>
            <person name="Mussig A.J."/>
            <person name="Chaumeil P.-A."/>
            <person name="Waite D.W."/>
            <person name="Whitman W.B."/>
            <person name="Parks D.H."/>
            <person name="Hugenholtz P."/>
        </authorList>
    </citation>
    <scope>NUCLEOTIDE SEQUENCE [LARGE SCALE GENOMIC DNA]</scope>
</reference>
<keyword evidence="1" id="KW-0540">Nuclease</keyword>
<dbReference type="EMBL" id="DUFG01000016">
    <property type="protein sequence ID" value="HIH08300.1"/>
    <property type="molecule type" value="Genomic_DNA"/>
</dbReference>
<dbReference type="InterPro" id="IPR041796">
    <property type="entry name" value="Mre11_N"/>
</dbReference>
<feature type="domain" description="Calcineurin-like phosphoesterase" evidence="4">
    <location>
        <begin position="1"/>
        <end position="209"/>
    </location>
</feature>
<sequence length="408" mass="45675">MRVAIFSDTHLGFKAFGREQESFENAEQAFGIALDNKADVILIAGDIFNEVTPSTDVLVGAFQLFSKAKTSKKDIKIGVSSKKQVIEEIVAGIPIILIHGNHEFRGKDYTNVLHLYSKSGFAFYLHAETAVLEKGNEKLAVHALGGVPEQKALDALKLWNPKPVESAVNILLLHQNFKEFSPVEDEMVATLSLDDLPNGFDLIASGHLHWTVKQKLGKTTFLLAGSTICTQMKKVEQENRKGVHLFETQAKTIEFIPLPVQRNLFYHKISFEEAKPEQVIHKIHEAIEKDLKEGNALPPLIRLKLVGNLSKGISLSDIDLKAVEEKFRGKAIMSVSKEFSTTAFKKKIAELRQIQQSKQSISSIGLSILEKNLKETDFNDAFEVKRIFDLLAEDETDKVSEILSRRKK</sequence>
<dbReference type="AlphaFoldDB" id="A0A7J4ITY6"/>
<protein>
    <recommendedName>
        <fullName evidence="4">Calcineurin-like phosphoesterase domain-containing protein</fullName>
    </recommendedName>
</protein>
<dbReference type="InterPro" id="IPR029052">
    <property type="entry name" value="Metallo-depent_PP-like"/>
</dbReference>
<proteinExistence type="predicted"/>
<dbReference type="InterPro" id="IPR050535">
    <property type="entry name" value="DNA_Repair-Maintenance_Comp"/>
</dbReference>
<dbReference type="CDD" id="cd00840">
    <property type="entry name" value="MPP_Mre11_N"/>
    <property type="match status" value="1"/>
</dbReference>
<dbReference type="InterPro" id="IPR004843">
    <property type="entry name" value="Calcineurin-like_PHP"/>
</dbReference>